<feature type="compositionally biased region" description="Low complexity" evidence="1">
    <location>
        <begin position="168"/>
        <end position="187"/>
    </location>
</feature>
<sequence>MPRYRIGPVVQALLRLGRQRGTAELTRRLTELIRVCQYFERLEATRQRTTAADAADGPSVRDEAVADAVWWASQLTAEVLTRVPDAEPYADVLRRLVDCIGATEAQRRASSGTGPAGVAVADPAPAASRAATAAEAPGRRGDERPADHGVGTLGEEPSGSGGAGDGAAGAATAGAGAGNAAAGGAAHGDAGAGWGFAAHGPASRAGASAVSSWGDAAGAVPAAPSAAGAVPSVPGGHPVHVAQAVSSAETRWQASSPASEKAGDHHPAGEDRALRSVGRSRAFDVFGAWFWRGLALPAEARMELFRCLVVAESGRGEQRYLDGVAEWLRDEPRVVQPLLTGWFGDRRALRSAPEATVARAAQALLHTHRHGAIDDLTEALVGCAHPLGDELLGALAEDEPSAMCRAVDRWAHDERPERRVAAAAYGVRAAPRARSEADHSLLRYAALALLARPADCTLHGSALALLVRDPVSRDRYLELALTRFEAGDPQVTAGAIAAALPTHPDEVLAAFRRRLAEPGPVPGDLLRTLAGVTTHSPARRVAVLVQDFLAARPEAAGEAAAYIDAGLEQGPHARVVLHPLVSGLIRGGPVRIRAALAGVLADPGTPVSGELRGELLELLLGTEQDPVVLDVVLCVLAARRAGRSPAATCALVRRTGRLLVRTPEGAGRFDRRLVDLARGDADLARTVAQWIADAPQEWAALVGPSARRTIVNLAGAEETPAVVAGGVAGRPAVV</sequence>
<comment type="caution">
    <text evidence="2">The sequence shown here is derived from an EMBL/GenBank/DDBJ whole genome shotgun (WGS) entry which is preliminary data.</text>
</comment>
<dbReference type="EMBL" id="QUAK01000035">
    <property type="protein sequence ID" value="RFU87383.1"/>
    <property type="molecule type" value="Genomic_DNA"/>
</dbReference>
<dbReference type="OrthoDB" id="4194218at2"/>
<organism evidence="2 3">
    <name type="scientific">Streptomyces triticagri</name>
    <dbReference type="NCBI Taxonomy" id="2293568"/>
    <lineage>
        <taxon>Bacteria</taxon>
        <taxon>Bacillati</taxon>
        <taxon>Actinomycetota</taxon>
        <taxon>Actinomycetes</taxon>
        <taxon>Kitasatosporales</taxon>
        <taxon>Streptomycetaceae</taxon>
        <taxon>Streptomyces</taxon>
    </lineage>
</organism>
<feature type="compositionally biased region" description="Basic and acidic residues" evidence="1">
    <location>
        <begin position="261"/>
        <end position="270"/>
    </location>
</feature>
<feature type="compositionally biased region" description="Polar residues" evidence="1">
    <location>
        <begin position="244"/>
        <end position="258"/>
    </location>
</feature>
<keyword evidence="3" id="KW-1185">Reference proteome</keyword>
<name>A0A372MAE2_9ACTN</name>
<feature type="region of interest" description="Disordered" evidence="1">
    <location>
        <begin position="244"/>
        <end position="270"/>
    </location>
</feature>
<evidence type="ECO:0000256" key="1">
    <source>
        <dbReference type="SAM" id="MobiDB-lite"/>
    </source>
</evidence>
<feature type="compositionally biased region" description="Basic and acidic residues" evidence="1">
    <location>
        <begin position="137"/>
        <end position="147"/>
    </location>
</feature>
<evidence type="ECO:0000313" key="3">
    <source>
        <dbReference type="Proteomes" id="UP000263094"/>
    </source>
</evidence>
<feature type="compositionally biased region" description="Low complexity" evidence="1">
    <location>
        <begin position="112"/>
        <end position="136"/>
    </location>
</feature>
<accession>A0A372MAE2</accession>
<proteinExistence type="predicted"/>
<gene>
    <name evidence="2" type="ORF">DY218_07245</name>
</gene>
<feature type="region of interest" description="Disordered" evidence="1">
    <location>
        <begin position="105"/>
        <end position="187"/>
    </location>
</feature>
<protein>
    <submittedName>
        <fullName evidence="2">Uncharacterized protein</fullName>
    </submittedName>
</protein>
<dbReference type="Proteomes" id="UP000263094">
    <property type="component" value="Unassembled WGS sequence"/>
</dbReference>
<dbReference type="AlphaFoldDB" id="A0A372MAE2"/>
<reference evidence="2 3" key="1">
    <citation type="submission" date="2018-08" db="EMBL/GenBank/DDBJ databases">
        <title>Isolation, diversity and antifungal activity of Actinobacteria from wheat.</title>
        <authorList>
            <person name="Han C."/>
        </authorList>
    </citation>
    <scope>NUCLEOTIDE SEQUENCE [LARGE SCALE GENOMIC DNA]</scope>
    <source>
        <strain evidence="2 3">NEAU-YY421</strain>
    </source>
</reference>
<evidence type="ECO:0000313" key="2">
    <source>
        <dbReference type="EMBL" id="RFU87383.1"/>
    </source>
</evidence>